<dbReference type="PANTHER" id="PTHR38099">
    <property type="entry name" value="LARGE RIBOSOMAL RNA SUBUNIT ACCUMULATION PROTEIN YCED"/>
    <property type="match status" value="1"/>
</dbReference>
<dbReference type="KEGG" id="amc:MADE_1008675"/>
<dbReference type="InterPro" id="IPR039255">
    <property type="entry name" value="YceD_bac"/>
</dbReference>
<organism evidence="7 8">
    <name type="scientific">Alteromonas mediterranea (strain DSM 17117 / CIP 110805 / LMG 28347 / Deep ecotype)</name>
    <dbReference type="NCBI Taxonomy" id="1774373"/>
    <lineage>
        <taxon>Bacteria</taxon>
        <taxon>Pseudomonadati</taxon>
        <taxon>Pseudomonadota</taxon>
        <taxon>Gammaproteobacteria</taxon>
        <taxon>Alteromonadales</taxon>
        <taxon>Alteromonadaceae</taxon>
        <taxon>Alteromonas/Salinimonas group</taxon>
        <taxon>Alteromonas</taxon>
    </lineage>
</organism>
<dbReference type="AlphaFoldDB" id="F2GA79"/>
<name>F2GA79_ALTMD</name>
<evidence type="ECO:0000256" key="1">
    <source>
        <dbReference type="ARBA" id="ARBA00002868"/>
    </source>
</evidence>
<proteinExistence type="inferred from homology"/>
<feature type="region of interest" description="Disordered" evidence="6">
    <location>
        <begin position="198"/>
        <end position="220"/>
    </location>
</feature>
<comment type="similarity">
    <text evidence="2">Belongs to the DUF177 domain family.</text>
</comment>
<evidence type="ECO:0000256" key="2">
    <source>
        <dbReference type="ARBA" id="ARBA00010740"/>
    </source>
</evidence>
<evidence type="ECO:0000256" key="4">
    <source>
        <dbReference type="ARBA" id="ARBA00022517"/>
    </source>
</evidence>
<evidence type="ECO:0000313" key="8">
    <source>
        <dbReference type="Proteomes" id="UP000001870"/>
    </source>
</evidence>
<keyword evidence="8" id="KW-1185">Reference proteome</keyword>
<dbReference type="Proteomes" id="UP000001870">
    <property type="component" value="Chromosome"/>
</dbReference>
<gene>
    <name evidence="7" type="ordered locus">MADE_1008675</name>
</gene>
<reference evidence="7 8" key="2">
    <citation type="journal article" date="2015" name="Antonie Van Leeuwenhoek">
        <title>Ecophysiological diversity of a novel member of the genus Alteromonas, and description of Alteromonas mediterranea sp. nov.</title>
        <authorList>
            <person name="Ivanova E.P."/>
            <person name="Lopez-Perez M."/>
            <person name="Zabalos M."/>
            <person name="Nguyen S.H."/>
            <person name="Webb H.K."/>
            <person name="Ryan J."/>
            <person name="Lagutin K."/>
            <person name="Vyssotski M."/>
            <person name="Crawford R.J."/>
            <person name="Rodriguez-Valera F."/>
        </authorList>
    </citation>
    <scope>NUCLEOTIDE SEQUENCE [LARGE SCALE GENOMIC DNA]</scope>
    <source>
        <strain evidence="8">DSM 17117 / CIP 110805 / LMG 28347 / Deep ecotype</strain>
    </source>
</reference>
<protein>
    <recommendedName>
        <fullName evidence="3">Large ribosomal RNA subunit accumulation protein YceD</fullName>
    </recommendedName>
    <alternativeName>
        <fullName evidence="5">23S rRNA accumulation protein YceD</fullName>
    </alternativeName>
</protein>
<dbReference type="HOGENOM" id="CLU_094127_2_1_6"/>
<evidence type="ECO:0000256" key="5">
    <source>
        <dbReference type="ARBA" id="ARBA00031841"/>
    </source>
</evidence>
<dbReference type="EMBL" id="CP001103">
    <property type="protein sequence ID" value="AEA97873.2"/>
    <property type="molecule type" value="Genomic_DNA"/>
</dbReference>
<dbReference type="GO" id="GO:0005829">
    <property type="term" value="C:cytosol"/>
    <property type="evidence" value="ECO:0007669"/>
    <property type="project" value="TreeGrafter"/>
</dbReference>
<dbReference type="InterPro" id="IPR003772">
    <property type="entry name" value="YceD"/>
</dbReference>
<evidence type="ECO:0000256" key="6">
    <source>
        <dbReference type="SAM" id="MobiDB-lite"/>
    </source>
</evidence>
<accession>F2GA79</accession>
<dbReference type="NCBIfam" id="NF008395">
    <property type="entry name" value="PRK11193.1"/>
    <property type="match status" value="1"/>
</dbReference>
<keyword evidence="4" id="KW-0690">Ribosome biogenesis</keyword>
<comment type="function">
    <text evidence="1">Plays a role in synthesis, processing and/or stability of 23S rRNA.</text>
</comment>
<dbReference type="PANTHER" id="PTHR38099:SF1">
    <property type="entry name" value="LARGE RIBOSOMAL RNA SUBUNIT ACCUMULATION PROTEIN YCED"/>
    <property type="match status" value="1"/>
</dbReference>
<dbReference type="Pfam" id="PF02620">
    <property type="entry name" value="YceD"/>
    <property type="match status" value="1"/>
</dbReference>
<evidence type="ECO:0000256" key="3">
    <source>
        <dbReference type="ARBA" id="ARBA00015716"/>
    </source>
</evidence>
<sequence length="220" mass="25055">MLQSIIISRNVTLSPCEAHNLIMCVKSQFCFDRKGATLYHARPMQKVKLPHSVEPTKSAMKRSDYRGVIVSKDMERLSEAVVRCNDYVDAEVQFEKDAQGLTVFHGHLATQVTLICQRCNGELDYPVEAEFCFTPVQGEEQESDDIIPEAYEPVEVNDHGEVNLLQIFEDELLLSLPIVPLHAESECTVKQDDMSFGKIEPEQERQNPFAVLKELKRDQE</sequence>
<dbReference type="GO" id="GO:0042254">
    <property type="term" value="P:ribosome biogenesis"/>
    <property type="evidence" value="ECO:0007669"/>
    <property type="project" value="UniProtKB-KW"/>
</dbReference>
<evidence type="ECO:0000313" key="7">
    <source>
        <dbReference type="EMBL" id="AEA97873.2"/>
    </source>
</evidence>
<reference evidence="7 8" key="1">
    <citation type="journal article" date="2008" name="ISME J.">
        <title>Comparative genomics of two ecotypes of the marine planktonic copiotroph Alteromonas macleodii suggests alternative lifestyles associated with different kinds of particulate organic matter.</title>
        <authorList>
            <person name="Ivars-Martinez E."/>
            <person name="Martin-Cuadrado A.B."/>
            <person name="D'Auria G."/>
            <person name="Mira A."/>
            <person name="Ferriera S."/>
            <person name="Johnson J."/>
            <person name="Friedman R."/>
            <person name="Rodriguez-Valera F."/>
        </authorList>
    </citation>
    <scope>NUCLEOTIDE SEQUENCE [LARGE SCALE GENOMIC DNA]</scope>
    <source>
        <strain evidence="8">DSM 17117 / CIP 110805 / LMG 28347 / Deep ecotype</strain>
    </source>
</reference>